<sequence>MKKQFLRFIPALGLIFALSSATAQTASSLEEGGPNMVKFNVLPLLGGKFSFEYERLLTSRITAGAAISIRPNKGLPFGSTVKSFVDDEELDDLIDNFSSSNFSITPEARFYTSKRGPFSGFYIAPYIKYASYGASLPFDFDIEETDIYSRTETIPLKGDITSFTAGVSFGVNFKLSRNIHLDWRIMGPGYGSAKGDVAGKMTLNSEEQSELRESLNDLKTDLEELPLSIKIDYDVNADGANIKILRSPWAGIRSGLSIAYRF</sequence>
<dbReference type="RefSeq" id="WP_196937803.1">
    <property type="nucleotide sequence ID" value="NZ_MU158689.1"/>
</dbReference>
<name>A0ABR9T412_9SPHI</name>
<proteinExistence type="predicted"/>
<feature type="chain" id="PRO_5045125865" evidence="1">
    <location>
        <begin position="24"/>
        <end position="262"/>
    </location>
</feature>
<evidence type="ECO:0000313" key="2">
    <source>
        <dbReference type="EMBL" id="MBE8720091.1"/>
    </source>
</evidence>
<reference evidence="2 3" key="1">
    <citation type="submission" date="2018-02" db="EMBL/GenBank/DDBJ databases">
        <title>Sphingobacterium KA21.</title>
        <authorList>
            <person name="Vasarhelyi B.M."/>
            <person name="Deshmukh S."/>
            <person name="Balint B."/>
            <person name="Kukolya J."/>
        </authorList>
    </citation>
    <scope>NUCLEOTIDE SEQUENCE [LARGE SCALE GENOMIC DNA]</scope>
    <source>
        <strain evidence="2 3">Ka21</strain>
    </source>
</reference>
<organism evidence="2 3">
    <name type="scientific">Sphingobacterium pedocola</name>
    <dbReference type="NCBI Taxonomy" id="2082722"/>
    <lineage>
        <taxon>Bacteria</taxon>
        <taxon>Pseudomonadati</taxon>
        <taxon>Bacteroidota</taxon>
        <taxon>Sphingobacteriia</taxon>
        <taxon>Sphingobacteriales</taxon>
        <taxon>Sphingobacteriaceae</taxon>
        <taxon>Sphingobacterium</taxon>
    </lineage>
</organism>
<accession>A0ABR9T412</accession>
<keyword evidence="1" id="KW-0732">Signal</keyword>
<comment type="caution">
    <text evidence="2">The sequence shown here is derived from an EMBL/GenBank/DDBJ whole genome shotgun (WGS) entry which is preliminary data.</text>
</comment>
<gene>
    <name evidence="2" type="ORF">C4F40_05025</name>
</gene>
<evidence type="ECO:0000313" key="3">
    <source>
        <dbReference type="Proteomes" id="UP000618319"/>
    </source>
</evidence>
<dbReference type="EMBL" id="PSKQ01000017">
    <property type="protein sequence ID" value="MBE8720091.1"/>
    <property type="molecule type" value="Genomic_DNA"/>
</dbReference>
<dbReference type="Proteomes" id="UP000618319">
    <property type="component" value="Unassembled WGS sequence"/>
</dbReference>
<feature type="signal peptide" evidence="1">
    <location>
        <begin position="1"/>
        <end position="23"/>
    </location>
</feature>
<protein>
    <submittedName>
        <fullName evidence="2">DUF3575 domain-containing protein</fullName>
    </submittedName>
</protein>
<keyword evidence="3" id="KW-1185">Reference proteome</keyword>
<dbReference type="InterPro" id="IPR021958">
    <property type="entry name" value="DUF3575"/>
</dbReference>
<dbReference type="Pfam" id="PF12099">
    <property type="entry name" value="DUF3575"/>
    <property type="match status" value="1"/>
</dbReference>
<evidence type="ECO:0000256" key="1">
    <source>
        <dbReference type="SAM" id="SignalP"/>
    </source>
</evidence>